<organism evidence="1 2">
    <name type="scientific">Caerostris darwini</name>
    <dbReference type="NCBI Taxonomy" id="1538125"/>
    <lineage>
        <taxon>Eukaryota</taxon>
        <taxon>Metazoa</taxon>
        <taxon>Ecdysozoa</taxon>
        <taxon>Arthropoda</taxon>
        <taxon>Chelicerata</taxon>
        <taxon>Arachnida</taxon>
        <taxon>Araneae</taxon>
        <taxon>Araneomorphae</taxon>
        <taxon>Entelegynae</taxon>
        <taxon>Araneoidea</taxon>
        <taxon>Araneidae</taxon>
        <taxon>Caerostris</taxon>
    </lineage>
</organism>
<gene>
    <name evidence="1" type="ORF">CDAR_34591</name>
</gene>
<comment type="caution">
    <text evidence="1">The sequence shown here is derived from an EMBL/GenBank/DDBJ whole genome shotgun (WGS) entry which is preliminary data.</text>
</comment>
<dbReference type="AlphaFoldDB" id="A0AAV4QGT9"/>
<reference evidence="1 2" key="1">
    <citation type="submission" date="2021-06" db="EMBL/GenBank/DDBJ databases">
        <title>Caerostris darwini draft genome.</title>
        <authorList>
            <person name="Kono N."/>
            <person name="Arakawa K."/>
        </authorList>
    </citation>
    <scope>NUCLEOTIDE SEQUENCE [LARGE SCALE GENOMIC DNA]</scope>
</reference>
<protein>
    <submittedName>
        <fullName evidence="1">Uncharacterized protein</fullName>
    </submittedName>
</protein>
<proteinExistence type="predicted"/>
<dbReference type="Proteomes" id="UP001054837">
    <property type="component" value="Unassembled WGS sequence"/>
</dbReference>
<accession>A0AAV4QGT9</accession>
<name>A0AAV4QGT9_9ARAC</name>
<evidence type="ECO:0000313" key="1">
    <source>
        <dbReference type="EMBL" id="GIY07566.1"/>
    </source>
</evidence>
<evidence type="ECO:0000313" key="2">
    <source>
        <dbReference type="Proteomes" id="UP001054837"/>
    </source>
</evidence>
<sequence>MSACQNRWVQFEPSFCSLILLTKPWGQNRNTQGTLYPHPSETLRVHRVHFRSQSRRKWRTALVWPGQIFFGVDSHRCRCDRYGVVGGKGGGRKANGPKGFFVCFIAFTHLFLDRWFSD</sequence>
<keyword evidence="2" id="KW-1185">Reference proteome</keyword>
<dbReference type="EMBL" id="BPLQ01004357">
    <property type="protein sequence ID" value="GIY07566.1"/>
    <property type="molecule type" value="Genomic_DNA"/>
</dbReference>